<comment type="caution">
    <text evidence="2">The sequence shown here is derived from an EMBL/GenBank/DDBJ whole genome shotgun (WGS) entry which is preliminary data.</text>
</comment>
<protein>
    <submittedName>
        <fullName evidence="2">SAM-dependent methyltransferase</fullName>
    </submittedName>
</protein>
<dbReference type="InterPro" id="IPR029063">
    <property type="entry name" value="SAM-dependent_MTases_sf"/>
</dbReference>
<reference evidence="2 3" key="1">
    <citation type="submission" date="2017-10" db="EMBL/GenBank/DDBJ databases">
        <title>Nyctiphanis sp. nov., isolated from the stomach of the euphausiid Nyctiphanes simplex (Hansen, 1911) in the Gulf of California.</title>
        <authorList>
            <person name="Gomez-Gil B."/>
            <person name="Aguilar-Mendez M."/>
            <person name="Lopez-Cortes A."/>
            <person name="Gomez-Gutierrez J."/>
            <person name="Roque A."/>
            <person name="Lang E."/>
            <person name="Gonzalez-Castillo A."/>
        </authorList>
    </citation>
    <scope>NUCLEOTIDE SEQUENCE [LARGE SCALE GENOMIC DNA]</scope>
    <source>
        <strain evidence="2 3">CAIM 600</strain>
    </source>
</reference>
<evidence type="ECO:0000259" key="1">
    <source>
        <dbReference type="Pfam" id="PF08241"/>
    </source>
</evidence>
<proteinExistence type="predicted"/>
<dbReference type="InterPro" id="IPR013216">
    <property type="entry name" value="Methyltransf_11"/>
</dbReference>
<dbReference type="GO" id="GO:0008757">
    <property type="term" value="F:S-adenosylmethionine-dependent methyltransferase activity"/>
    <property type="evidence" value="ECO:0007669"/>
    <property type="project" value="InterPro"/>
</dbReference>
<dbReference type="Pfam" id="PF08241">
    <property type="entry name" value="Methyltransf_11"/>
    <property type="match status" value="1"/>
</dbReference>
<organism evidence="2 3">
    <name type="scientific">Veronia nyctiphanis</name>
    <dbReference type="NCBI Taxonomy" id="1278244"/>
    <lineage>
        <taxon>Bacteria</taxon>
        <taxon>Pseudomonadati</taxon>
        <taxon>Pseudomonadota</taxon>
        <taxon>Gammaproteobacteria</taxon>
        <taxon>Vibrionales</taxon>
        <taxon>Vibrionaceae</taxon>
        <taxon>Veronia</taxon>
    </lineage>
</organism>
<dbReference type="EMBL" id="PEIB01000004">
    <property type="protein sequence ID" value="RXJ74066.1"/>
    <property type="molecule type" value="Genomic_DNA"/>
</dbReference>
<dbReference type="RefSeq" id="WP_129121423.1">
    <property type="nucleotide sequence ID" value="NZ_PEIB01000004.1"/>
</dbReference>
<keyword evidence="3" id="KW-1185">Reference proteome</keyword>
<sequence>MSEQSQRNKEAWNYRAYEFWCKKHGKPQEYAARLLENRPNLINSRYVDYFKDVKDKRILNALGSNGRKAVPLCLLGAEVTIIDISEENKQYALELAHHANVELCYEIADFIEYQNDNLDEYYDIVFCEGGILHYFSDLDVFFKKVSRYLRTGGTLILNDFHPFRKIASTSTGTGGNYFDDEVRAYPVAYENQFDEMEQKDFPKCSLRFYQLGEIVTAVGQNRMHITELRELPKTGEETVLVSLL</sequence>
<dbReference type="SUPFAM" id="SSF53335">
    <property type="entry name" value="S-adenosyl-L-methionine-dependent methyltransferases"/>
    <property type="match status" value="1"/>
</dbReference>
<keyword evidence="2" id="KW-0489">Methyltransferase</keyword>
<dbReference type="Gene3D" id="3.40.50.150">
    <property type="entry name" value="Vaccinia Virus protein VP39"/>
    <property type="match status" value="1"/>
</dbReference>
<evidence type="ECO:0000313" key="3">
    <source>
        <dbReference type="Proteomes" id="UP000290287"/>
    </source>
</evidence>
<feature type="domain" description="Methyltransferase type 11" evidence="1">
    <location>
        <begin position="65"/>
        <end position="157"/>
    </location>
</feature>
<gene>
    <name evidence="2" type="ORF">CS022_05340</name>
</gene>
<evidence type="ECO:0000313" key="2">
    <source>
        <dbReference type="EMBL" id="RXJ74066.1"/>
    </source>
</evidence>
<name>A0A4Q0YSE3_9GAMM</name>
<dbReference type="AlphaFoldDB" id="A0A4Q0YSE3"/>
<dbReference type="CDD" id="cd02440">
    <property type="entry name" value="AdoMet_MTases"/>
    <property type="match status" value="1"/>
</dbReference>
<dbReference type="OrthoDB" id="8385759at2"/>
<keyword evidence="2" id="KW-0808">Transferase</keyword>
<dbReference type="GO" id="GO:0032259">
    <property type="term" value="P:methylation"/>
    <property type="evidence" value="ECO:0007669"/>
    <property type="project" value="UniProtKB-KW"/>
</dbReference>
<accession>A0A4Q0YSE3</accession>
<dbReference type="Proteomes" id="UP000290287">
    <property type="component" value="Unassembled WGS sequence"/>
</dbReference>